<evidence type="ECO:0000259" key="12">
    <source>
        <dbReference type="Pfam" id="PF02225"/>
    </source>
</evidence>
<dbReference type="SUPFAM" id="SSF55486">
    <property type="entry name" value="Metalloproteases ('zincins'), catalytic domain"/>
    <property type="match status" value="1"/>
</dbReference>
<reference evidence="13 14" key="1">
    <citation type="submission" date="2021-12" db="EMBL/GenBank/DDBJ databases">
        <title>Discovery of the Pendulisporaceae a myxobacterial family with distinct sporulation behavior and unique specialized metabolism.</title>
        <authorList>
            <person name="Garcia R."/>
            <person name="Popoff A."/>
            <person name="Bader C.D."/>
            <person name="Loehr J."/>
            <person name="Walesch S."/>
            <person name="Walt C."/>
            <person name="Boldt J."/>
            <person name="Bunk B."/>
            <person name="Haeckl F.J.F.P.J."/>
            <person name="Gunesch A.P."/>
            <person name="Birkelbach J."/>
            <person name="Nuebel U."/>
            <person name="Pietschmann T."/>
            <person name="Bach T."/>
            <person name="Mueller R."/>
        </authorList>
    </citation>
    <scope>NUCLEOTIDE SEQUENCE [LARGE SCALE GENOMIC DNA]</scope>
    <source>
        <strain evidence="13 14">MSr12523</strain>
    </source>
</reference>
<feature type="compositionally biased region" description="Basic and acidic residues" evidence="11">
    <location>
        <begin position="337"/>
        <end position="347"/>
    </location>
</feature>
<dbReference type="PANTHER" id="PTHR33478">
    <property type="entry name" value="EXTRACELLULAR METALLOPROTEINASE MEP"/>
    <property type="match status" value="1"/>
</dbReference>
<feature type="compositionally biased region" description="Basic and acidic residues" evidence="11">
    <location>
        <begin position="355"/>
        <end position="364"/>
    </location>
</feature>
<dbReference type="Gene3D" id="2.60.120.260">
    <property type="entry name" value="Galactose-binding domain-like"/>
    <property type="match status" value="1"/>
</dbReference>
<feature type="region of interest" description="Disordered" evidence="11">
    <location>
        <begin position="1"/>
        <end position="27"/>
    </location>
</feature>
<feature type="region of interest" description="Disordered" evidence="11">
    <location>
        <begin position="1166"/>
        <end position="1248"/>
    </location>
</feature>
<evidence type="ECO:0000256" key="3">
    <source>
        <dbReference type="ARBA" id="ARBA00006006"/>
    </source>
</evidence>
<evidence type="ECO:0000313" key="14">
    <source>
        <dbReference type="Proteomes" id="UP001379533"/>
    </source>
</evidence>
<dbReference type="Gene3D" id="3.10.170.10">
    <property type="match status" value="1"/>
</dbReference>
<keyword evidence="4" id="KW-0964">Secreted</keyword>
<comment type="cofactor">
    <cofactor evidence="1">
        <name>Zn(2+)</name>
        <dbReference type="ChEBI" id="CHEBI:29105"/>
    </cofactor>
</comment>
<evidence type="ECO:0000256" key="11">
    <source>
        <dbReference type="SAM" id="MobiDB-lite"/>
    </source>
</evidence>
<keyword evidence="9" id="KW-0482">Metalloprotease</keyword>
<feature type="domain" description="PA" evidence="12">
    <location>
        <begin position="521"/>
        <end position="605"/>
    </location>
</feature>
<organism evidence="13 14">
    <name type="scientific">Pendulispora brunnea</name>
    <dbReference type="NCBI Taxonomy" id="2905690"/>
    <lineage>
        <taxon>Bacteria</taxon>
        <taxon>Pseudomonadati</taxon>
        <taxon>Myxococcota</taxon>
        <taxon>Myxococcia</taxon>
        <taxon>Myxococcales</taxon>
        <taxon>Sorangiineae</taxon>
        <taxon>Pendulisporaceae</taxon>
        <taxon>Pendulispora</taxon>
    </lineage>
</organism>
<evidence type="ECO:0000256" key="7">
    <source>
        <dbReference type="ARBA" id="ARBA00022801"/>
    </source>
</evidence>
<dbReference type="Proteomes" id="UP001379533">
    <property type="component" value="Chromosome"/>
</dbReference>
<dbReference type="Gene3D" id="3.50.30.30">
    <property type="match status" value="1"/>
</dbReference>
<evidence type="ECO:0000256" key="5">
    <source>
        <dbReference type="ARBA" id="ARBA00022670"/>
    </source>
</evidence>
<sequence length="1275" mass="133995">MCASINDSPAPQAAPTTVGTGEEGARDALKNTPLGTVVSRDGTGRARMVMGAAPSAPLKLEVNAETAARVHLSRHASLFGLHEAAVRDAAVSVSRQLPGGGALVQFTQSVNGIEVFRSRATVVVDAAKNLVSASSTLHREGGATHAVKAMKFSISPEQTLANVYAGHFGQPLAGSVRDLGSRDGGELRGYEVATGVNAPRILQATAKRVLVPEGDVLTPAYYVEFLSRSADSRVNEGFGYAVAANDGRVLYKTSLTAHEAFKYRVWAETDQNNIPMDGPYQDYSPHPSGTPDKKLPAFRAPNDISMEGFNKNPQGKPDPWLAADATTTFGNNVRAYSDRSDTHELDAGRPTGKGDGYDPDKDIAPDVTAPHEFLRTYDVTKKPNENDDQIKAAVTDLFYVNNWLHDYWYDSGFDEAAGNAQLSNFGRGGKEGDPIRAEGQDGADYGQSNNANMTTFAEGTSPRMQMFVWSGIPNRRLDASPTTAFTDGYGAPAYGPQVYTLPAAGSAEVAFVIANDGTAPTSDGCQAITNTAEVKDKIVVMERSAACTFYVRTQNAQAAGAIGAVIINNGAIGAHEVVSPSTPDGGAADIKIPMLTLSAEDGKLLTDKLRASPGSVTGRMNRGEEILHDGTIDNTVIAHEWGHYLHHRLVSCGSTSCGGMSEGWADFNALMMVIREGDTLEGKAFPMAQYAGAGLGANTGYFGIRRAPYSTLFEQNPFTFKHVAKNSQLPTGAPLGSGGVDMNEVHNVGEIWAQALFEGYVNLHAAGKVAGRSFQETKRRMADYIVSGMEITPVEPTFIEQRDAILSAVAATGRKDDLEAIARGFAKRGFGVGAVAPPVTSTTLNEVKQSTEMGGDLGFLGATLDDSGTSCDHDGILDSGESGSIKVTVRNTGFSALAGTKVSVTTTAEGITIGDEGTVESIDALGDATLSIPIRAAAGQTARGHIPLSITLKNDAAVVNKTVTGTVDLNYNYDDVEKSSTTDDAESTKVAWSTADDTPKVTSWSRQGAQFTHVWHGDDLGTPTDERLVSPDLVVGQDDLVLTFNHRYKFEEDAEPTFYDGGVLEVSKDGGATWEDVTHFVDPGYPQTILDNPEFGNALRGRKAWAGTSPGYPNYETKTLNFGKLLAGKTIKIRFRIGTDGAAGAEGWDIDDIKVTGITNLPFPSVTDNKGVCGGGTDGGTDSGMGDSGTGEGGVDPGHDAGTDAGLDSGTTEDAGTDAGGSADSGPQGVPPRYTNSDSSCAVSPGGQGALPRGAGVGLFAGLMMLLGLRRRAKL</sequence>
<evidence type="ECO:0000256" key="8">
    <source>
        <dbReference type="ARBA" id="ARBA00022833"/>
    </source>
</evidence>
<evidence type="ECO:0000256" key="9">
    <source>
        <dbReference type="ARBA" id="ARBA00023049"/>
    </source>
</evidence>
<dbReference type="Pfam" id="PF02225">
    <property type="entry name" value="PA"/>
    <property type="match status" value="1"/>
</dbReference>
<dbReference type="InterPro" id="IPR001842">
    <property type="entry name" value="Peptidase_M36"/>
</dbReference>
<name>A0ABZ2KLD8_9BACT</name>
<comment type="subcellular location">
    <subcellularLocation>
        <location evidence="2">Secreted</location>
    </subcellularLocation>
</comment>
<keyword evidence="14" id="KW-1185">Reference proteome</keyword>
<dbReference type="InterPro" id="IPR046450">
    <property type="entry name" value="PA_dom_sf"/>
</dbReference>
<dbReference type="EMBL" id="CP089982">
    <property type="protein sequence ID" value="WXA98884.1"/>
    <property type="molecule type" value="Genomic_DNA"/>
</dbReference>
<keyword evidence="7" id="KW-0378">Hydrolase</keyword>
<dbReference type="PANTHER" id="PTHR33478:SF1">
    <property type="entry name" value="EXTRACELLULAR METALLOPROTEINASE MEP"/>
    <property type="match status" value="1"/>
</dbReference>
<evidence type="ECO:0000256" key="6">
    <source>
        <dbReference type="ARBA" id="ARBA00022723"/>
    </source>
</evidence>
<feature type="region of interest" description="Disordered" evidence="11">
    <location>
        <begin position="337"/>
        <end position="366"/>
    </location>
</feature>
<dbReference type="CDD" id="cd04818">
    <property type="entry name" value="PA_subtilisin_1"/>
    <property type="match status" value="1"/>
</dbReference>
<keyword evidence="10" id="KW-0865">Zymogen</keyword>
<keyword evidence="8" id="KW-0862">Zinc</keyword>
<evidence type="ECO:0000256" key="2">
    <source>
        <dbReference type="ARBA" id="ARBA00004613"/>
    </source>
</evidence>
<keyword evidence="6" id="KW-0479">Metal-binding</keyword>
<dbReference type="InterPro" id="IPR050371">
    <property type="entry name" value="Fungal_virulence_M36"/>
</dbReference>
<dbReference type="SUPFAM" id="SSF52025">
    <property type="entry name" value="PA domain"/>
    <property type="match status" value="1"/>
</dbReference>
<dbReference type="RefSeq" id="WP_394849507.1">
    <property type="nucleotide sequence ID" value="NZ_CP089982.1"/>
</dbReference>
<evidence type="ECO:0000256" key="1">
    <source>
        <dbReference type="ARBA" id="ARBA00001947"/>
    </source>
</evidence>
<keyword evidence="5" id="KW-0645">Protease</keyword>
<evidence type="ECO:0000256" key="4">
    <source>
        <dbReference type="ARBA" id="ARBA00022525"/>
    </source>
</evidence>
<dbReference type="InterPro" id="IPR003137">
    <property type="entry name" value="PA_domain"/>
</dbReference>
<gene>
    <name evidence="13" type="ORF">LZC95_18935</name>
</gene>
<dbReference type="Gene3D" id="1.10.390.10">
    <property type="entry name" value="Neutral Protease Domain 2"/>
    <property type="match status" value="1"/>
</dbReference>
<feature type="compositionally biased region" description="Polar residues" evidence="11">
    <location>
        <begin position="1"/>
        <end position="19"/>
    </location>
</feature>
<comment type="similarity">
    <text evidence="3">Belongs to the peptidase M36 family.</text>
</comment>
<dbReference type="Pfam" id="PF02128">
    <property type="entry name" value="Peptidase_M36"/>
    <property type="match status" value="1"/>
</dbReference>
<accession>A0ABZ2KLD8</accession>
<evidence type="ECO:0000256" key="10">
    <source>
        <dbReference type="ARBA" id="ARBA00023145"/>
    </source>
</evidence>
<evidence type="ECO:0000313" key="13">
    <source>
        <dbReference type="EMBL" id="WXA98884.1"/>
    </source>
</evidence>
<proteinExistence type="inferred from homology"/>
<protein>
    <submittedName>
        <fullName evidence="13">M36 family metallopeptidase</fullName>
    </submittedName>
</protein>
<dbReference type="InterPro" id="IPR027268">
    <property type="entry name" value="Peptidase_M4/M1_CTD_sf"/>
</dbReference>
<feature type="compositionally biased region" description="Gly residues" evidence="11">
    <location>
        <begin position="1172"/>
        <end position="1196"/>
    </location>
</feature>